<dbReference type="Proteomes" id="UP001562425">
    <property type="component" value="Unassembled WGS sequence"/>
</dbReference>
<keyword evidence="3" id="KW-1185">Reference proteome</keyword>
<accession>A0ABD1CI28</accession>
<feature type="compositionally biased region" description="Acidic residues" evidence="1">
    <location>
        <begin position="47"/>
        <end position="57"/>
    </location>
</feature>
<evidence type="ECO:0008006" key="4">
    <source>
        <dbReference type="Google" id="ProtNLM"/>
    </source>
</evidence>
<reference evidence="2 3" key="1">
    <citation type="submission" date="2024-05" db="EMBL/GenBank/DDBJ databases">
        <title>Culex pipiens pipiens assembly and annotation.</title>
        <authorList>
            <person name="Alout H."/>
            <person name="Durand T."/>
        </authorList>
    </citation>
    <scope>NUCLEOTIDE SEQUENCE [LARGE SCALE GENOMIC DNA]</scope>
    <source>
        <strain evidence="2">HA-2024</strain>
        <tissue evidence="2">Whole body</tissue>
    </source>
</reference>
<dbReference type="EMBL" id="JBEHCU010011989">
    <property type="protein sequence ID" value="KAL1376023.1"/>
    <property type="molecule type" value="Genomic_DNA"/>
</dbReference>
<feature type="region of interest" description="Disordered" evidence="1">
    <location>
        <begin position="128"/>
        <end position="182"/>
    </location>
</feature>
<evidence type="ECO:0000256" key="1">
    <source>
        <dbReference type="SAM" id="MobiDB-lite"/>
    </source>
</evidence>
<name>A0ABD1CI28_CULPP</name>
<feature type="region of interest" description="Disordered" evidence="1">
    <location>
        <begin position="400"/>
        <end position="439"/>
    </location>
</feature>
<comment type="caution">
    <text evidence="2">The sequence shown here is derived from an EMBL/GenBank/DDBJ whole genome shotgun (WGS) entry which is preliminary data.</text>
</comment>
<protein>
    <recommendedName>
        <fullName evidence="4">CCHC-type domain-containing protein</fullName>
    </recommendedName>
</protein>
<feature type="region of interest" description="Disordered" evidence="1">
    <location>
        <begin position="1"/>
        <end position="109"/>
    </location>
</feature>
<evidence type="ECO:0000313" key="2">
    <source>
        <dbReference type="EMBL" id="KAL1376023.1"/>
    </source>
</evidence>
<dbReference type="Gene3D" id="4.10.60.10">
    <property type="entry name" value="Zinc finger, CCHC-type"/>
    <property type="match status" value="1"/>
</dbReference>
<evidence type="ECO:0000313" key="3">
    <source>
        <dbReference type="Proteomes" id="UP001562425"/>
    </source>
</evidence>
<dbReference type="AlphaFoldDB" id="A0ABD1CI28"/>
<organism evidence="2 3">
    <name type="scientific">Culex pipiens pipiens</name>
    <name type="common">Northern house mosquito</name>
    <dbReference type="NCBI Taxonomy" id="38569"/>
    <lineage>
        <taxon>Eukaryota</taxon>
        <taxon>Metazoa</taxon>
        <taxon>Ecdysozoa</taxon>
        <taxon>Arthropoda</taxon>
        <taxon>Hexapoda</taxon>
        <taxon>Insecta</taxon>
        <taxon>Pterygota</taxon>
        <taxon>Neoptera</taxon>
        <taxon>Endopterygota</taxon>
        <taxon>Diptera</taxon>
        <taxon>Nematocera</taxon>
        <taxon>Culicoidea</taxon>
        <taxon>Culicidae</taxon>
        <taxon>Culicinae</taxon>
        <taxon>Culicini</taxon>
        <taxon>Culex</taxon>
        <taxon>Culex</taxon>
    </lineage>
</organism>
<proteinExistence type="predicted"/>
<feature type="compositionally biased region" description="Low complexity" evidence="1">
    <location>
        <begin position="402"/>
        <end position="420"/>
    </location>
</feature>
<gene>
    <name evidence="2" type="ORF">pipiens_017132</name>
</gene>
<feature type="compositionally biased region" description="Basic and acidic residues" evidence="1">
    <location>
        <begin position="71"/>
        <end position="85"/>
    </location>
</feature>
<sequence>MAGRYVRAPQGFCDELESPDIGAVEEVYGSEMEDAEEEEASGHARDDELEDGDTEESSGDREGQGGDEVEEQVRAPDDPPARTKEAGTSGQGLEGPSVREEQPYSELAAKVDRIERILLAYLEKGELPRPNQQMGQPVQEDQARASEEFVAAGASRDQFSERPHPTRQLEQPVTGGETPARVAPDSAMETAGVRWDQFPKFPKDVATTKLWEEWQQFYEDFEMATDVANVRDPYQRCKVLQLSLGGQLKAIVKAAGLIPFSNSADCYDTLVKGINEHLFDLTDSEAAHQNFTSMKQAPGESVAAYHARVTVSVKLCKYSEDDRGRFVRTQMINGMANKQLAKEARTHNWTTNYLVQAASRVEALPPAIDENETVMAVAQQRPSNYGSTPRSSRIITQDAIASRSSVENRSSVESRSSVEGQRGGPRRRGEPQQRGRGRRFRCPRCDKLAHPADTPCPALSRKCNSCGELGHFAVLCRPGMNSANLVEKREDFEDDEV</sequence>